<evidence type="ECO:0000313" key="2">
    <source>
        <dbReference type="Proteomes" id="UP000315525"/>
    </source>
</evidence>
<gene>
    <name evidence="1" type="ORF">E3J62_07050</name>
</gene>
<accession>A0A523USY8</accession>
<reference evidence="1 2" key="1">
    <citation type="submission" date="2019-03" db="EMBL/GenBank/DDBJ databases">
        <title>Metabolic potential of uncultured bacteria and archaea associated with petroleum seepage in deep-sea sediments.</title>
        <authorList>
            <person name="Dong X."/>
            <person name="Hubert C."/>
        </authorList>
    </citation>
    <scope>NUCLEOTIDE SEQUENCE [LARGE SCALE GENOMIC DNA]</scope>
    <source>
        <strain evidence="1">E44_bin18</strain>
    </source>
</reference>
<sequence length="76" mass="8788">MVTLEDMVTKHLKETGADSKTIELWGKMTEWFEVGGPDVVREGISKMANNIKSVARKQIRETKKAMPKKRKTRTRR</sequence>
<protein>
    <submittedName>
        <fullName evidence="1">Uncharacterized protein</fullName>
    </submittedName>
</protein>
<name>A0A523USY8_UNCT6</name>
<dbReference type="EMBL" id="SOJN01000080">
    <property type="protein sequence ID" value="TET45509.1"/>
    <property type="molecule type" value="Genomic_DNA"/>
</dbReference>
<proteinExistence type="predicted"/>
<comment type="caution">
    <text evidence="1">The sequence shown here is derived from an EMBL/GenBank/DDBJ whole genome shotgun (WGS) entry which is preliminary data.</text>
</comment>
<evidence type="ECO:0000313" key="1">
    <source>
        <dbReference type="EMBL" id="TET45509.1"/>
    </source>
</evidence>
<organism evidence="1 2">
    <name type="scientific">candidate division TA06 bacterium</name>
    <dbReference type="NCBI Taxonomy" id="2250710"/>
    <lineage>
        <taxon>Bacteria</taxon>
        <taxon>Bacteria division TA06</taxon>
    </lineage>
</organism>
<dbReference type="AlphaFoldDB" id="A0A523USY8"/>
<dbReference type="Proteomes" id="UP000315525">
    <property type="component" value="Unassembled WGS sequence"/>
</dbReference>